<evidence type="ECO:0000256" key="1">
    <source>
        <dbReference type="ARBA" id="ARBA00005350"/>
    </source>
</evidence>
<dbReference type="Ensembl" id="ENSPTET00000014269.1">
    <property type="protein sequence ID" value="ENSPTEP00000009391.1"/>
    <property type="gene ID" value="ENSPTEG00000010650.1"/>
</dbReference>
<sequence length="281" mass="32457">MRATAWTETSKAIGIGLPETLRIKPPHSEYAQTARHRIKGDYSPALRLNVIFLIALRTYLGPVNPFFTCLFLPFEREIKFETSKTYEILNNQGQIIYFAEERNNCFLRHLCGFSRPFTITIYDNVGRDVLALHKALKCSCCWSRCCLQKLKVEAPPGETIGYVYQYFHPFLPKFKIKNENKEEVMKIRGPWLVFSCLRDLNFNLLTLDEEMVIGKISKQYSGFVRGILTNGEKFGIQFPFDLDVKIKALMTTCILNCGHKNYPERICQRSLAFIFASPPQN</sequence>
<dbReference type="InterPro" id="IPR005552">
    <property type="entry name" value="Scramblase"/>
</dbReference>
<keyword evidence="2" id="KW-0564">Palmitate</keyword>
<name>A0A8C9GSD3_9PRIM</name>
<evidence type="ECO:0000256" key="2">
    <source>
        <dbReference type="RuleBase" id="RU363116"/>
    </source>
</evidence>
<keyword evidence="4" id="KW-1185">Reference proteome</keyword>
<dbReference type="GO" id="GO:0005886">
    <property type="term" value="C:plasma membrane"/>
    <property type="evidence" value="ECO:0007669"/>
    <property type="project" value="TreeGrafter"/>
</dbReference>
<dbReference type="AlphaFoldDB" id="A0A8C9GSD3"/>
<keyword evidence="2" id="KW-0449">Lipoprotein</keyword>
<reference evidence="3" key="1">
    <citation type="submission" date="2025-08" db="UniProtKB">
        <authorList>
            <consortium name="Ensembl"/>
        </authorList>
    </citation>
    <scope>IDENTIFICATION</scope>
</reference>
<proteinExistence type="inferred from homology"/>
<dbReference type="PANTHER" id="PTHR23248:SF31">
    <property type="entry name" value="PHOSPHOLIPID SCRAMBLASE"/>
    <property type="match status" value="1"/>
</dbReference>
<dbReference type="PANTHER" id="PTHR23248">
    <property type="entry name" value="PHOSPHOLIPID SCRAMBLASE-RELATED"/>
    <property type="match status" value="1"/>
</dbReference>
<protein>
    <recommendedName>
        <fullName evidence="2">Phospholipid scramblase</fullName>
    </recommendedName>
</protein>
<comment type="similarity">
    <text evidence="1 2">Belongs to the phospholipid scramblase family.</text>
</comment>
<accession>A0A8C9GSD3</accession>
<keyword evidence="2" id="KW-0106">Calcium</keyword>
<evidence type="ECO:0000313" key="4">
    <source>
        <dbReference type="Proteomes" id="UP000694416"/>
    </source>
</evidence>
<evidence type="ECO:0000313" key="3">
    <source>
        <dbReference type="Ensembl" id="ENSPTEP00000009391.1"/>
    </source>
</evidence>
<dbReference type="Pfam" id="PF03803">
    <property type="entry name" value="Scramblase"/>
    <property type="match status" value="1"/>
</dbReference>
<organism evidence="3 4">
    <name type="scientific">Piliocolobus tephrosceles</name>
    <name type="common">Ugandan red Colobus</name>
    <dbReference type="NCBI Taxonomy" id="591936"/>
    <lineage>
        <taxon>Eukaryota</taxon>
        <taxon>Metazoa</taxon>
        <taxon>Chordata</taxon>
        <taxon>Craniata</taxon>
        <taxon>Vertebrata</taxon>
        <taxon>Euteleostomi</taxon>
        <taxon>Mammalia</taxon>
        <taxon>Eutheria</taxon>
        <taxon>Euarchontoglires</taxon>
        <taxon>Primates</taxon>
        <taxon>Haplorrhini</taxon>
        <taxon>Catarrhini</taxon>
        <taxon>Cercopithecidae</taxon>
        <taxon>Colobinae</taxon>
        <taxon>Piliocolobus</taxon>
    </lineage>
</organism>
<dbReference type="Proteomes" id="UP000694416">
    <property type="component" value="Unplaced"/>
</dbReference>
<dbReference type="GO" id="GO:0017128">
    <property type="term" value="F:phospholipid scramblase activity"/>
    <property type="evidence" value="ECO:0007669"/>
    <property type="project" value="InterPro"/>
</dbReference>
<comment type="cofactor">
    <cofactor evidence="2">
        <name>Ca(2+)</name>
        <dbReference type="ChEBI" id="CHEBI:29108"/>
    </cofactor>
</comment>
<comment type="function">
    <text evidence="2">May mediate accelerated ATP-independent bidirectional transbilayer migration of phospholipids upon binding calcium ions that results in a loss of phospholipid asymmetry in the plasma membrane.</text>
</comment>
<reference evidence="3" key="2">
    <citation type="submission" date="2025-09" db="UniProtKB">
        <authorList>
            <consortium name="Ensembl"/>
        </authorList>
    </citation>
    <scope>IDENTIFICATION</scope>
</reference>